<reference evidence="9" key="1">
    <citation type="journal article" date="2021" name="PeerJ">
        <title>Extensive microbial diversity within the chicken gut microbiome revealed by metagenomics and culture.</title>
        <authorList>
            <person name="Gilroy R."/>
            <person name="Ravi A."/>
            <person name="Getino M."/>
            <person name="Pursley I."/>
            <person name="Horton D.L."/>
            <person name="Alikhan N.F."/>
            <person name="Baker D."/>
            <person name="Gharbi K."/>
            <person name="Hall N."/>
            <person name="Watson M."/>
            <person name="Adriaenssens E.M."/>
            <person name="Foster-Nyarko E."/>
            <person name="Jarju S."/>
            <person name="Secka A."/>
            <person name="Antonio M."/>
            <person name="Oren A."/>
            <person name="Chaudhuri R.R."/>
            <person name="La Ragione R."/>
            <person name="Hildebrand F."/>
            <person name="Pallen M.J."/>
        </authorList>
    </citation>
    <scope>NUCLEOTIDE SEQUENCE</scope>
    <source>
        <strain evidence="9">4376</strain>
    </source>
</reference>
<sequence length="388" mass="41998">MLYSIDPSDFALTEDPVWAEKIANGSTSAWPHPYVHAPFIAQFMSLVVKIASFDFSVYLLTVVSGWALVVTIAAAWYLWTSARIPWVPSVLASALGWCTVAFQSSIYLGQTSPLIFAGVAYSLAAAHRYPLRAGIILGIVSAVKLTPALLIAVALVFPSRRRAGWVALFTGIVLAAISLFVGGSSLFSDWLETIRIIGDTVQVAPVNISYASIVSSELVENSAAIVPIVNDPPVHAIWVPRAVAAILCILVVCAAWRSNKAWAVVAIGMLTITTAAGGILWEHYLLVAVLPLAGIWTSGKVIPQRLAIVTALLLVPPLGYSGSPLWIQWGGLIALVALVILMCWTCGAVAPKRTTDFPRNRWKAQRITRRCERWRNRECGHGCPPEHQ</sequence>
<proteinExistence type="inferred from homology"/>
<reference evidence="9" key="2">
    <citation type="submission" date="2021-04" db="EMBL/GenBank/DDBJ databases">
        <authorList>
            <person name="Gilroy R."/>
        </authorList>
    </citation>
    <scope>NUCLEOTIDE SEQUENCE</scope>
    <source>
        <strain evidence="9">4376</strain>
    </source>
</reference>
<keyword evidence="2" id="KW-1003">Cell membrane</keyword>
<dbReference type="GO" id="GO:0005886">
    <property type="term" value="C:plasma membrane"/>
    <property type="evidence" value="ECO:0007669"/>
    <property type="project" value="UniProtKB-SubCell"/>
</dbReference>
<dbReference type="AlphaFoldDB" id="A0A9D1UQL9"/>
<evidence type="ECO:0000256" key="1">
    <source>
        <dbReference type="ARBA" id="ARBA00004651"/>
    </source>
</evidence>
<accession>A0A9D1UQL9</accession>
<evidence type="ECO:0000313" key="10">
    <source>
        <dbReference type="Proteomes" id="UP000824189"/>
    </source>
</evidence>
<evidence type="ECO:0000256" key="2">
    <source>
        <dbReference type="ARBA" id="ARBA00022475"/>
    </source>
</evidence>
<gene>
    <name evidence="9" type="ORF">H9867_02690</name>
</gene>
<feature type="transmembrane region" description="Helical" evidence="8">
    <location>
        <begin position="135"/>
        <end position="157"/>
    </location>
</feature>
<dbReference type="GO" id="GO:0016758">
    <property type="term" value="F:hexosyltransferase activity"/>
    <property type="evidence" value="ECO:0007669"/>
    <property type="project" value="InterPro"/>
</dbReference>
<evidence type="ECO:0000256" key="8">
    <source>
        <dbReference type="SAM" id="Phobius"/>
    </source>
</evidence>
<keyword evidence="4 8" id="KW-0812">Transmembrane</keyword>
<dbReference type="InterPro" id="IPR018584">
    <property type="entry name" value="GT87"/>
</dbReference>
<organism evidence="9 10">
    <name type="scientific">Candidatus Corynebacterium gallistercoris</name>
    <dbReference type="NCBI Taxonomy" id="2838530"/>
    <lineage>
        <taxon>Bacteria</taxon>
        <taxon>Bacillati</taxon>
        <taxon>Actinomycetota</taxon>
        <taxon>Actinomycetes</taxon>
        <taxon>Mycobacteriales</taxon>
        <taxon>Corynebacteriaceae</taxon>
        <taxon>Corynebacterium</taxon>
    </lineage>
</organism>
<evidence type="ECO:0000256" key="6">
    <source>
        <dbReference type="ARBA" id="ARBA00023136"/>
    </source>
</evidence>
<evidence type="ECO:0000256" key="7">
    <source>
        <dbReference type="ARBA" id="ARBA00024033"/>
    </source>
</evidence>
<feature type="transmembrane region" description="Helical" evidence="8">
    <location>
        <begin position="164"/>
        <end position="183"/>
    </location>
</feature>
<feature type="transmembrane region" description="Helical" evidence="8">
    <location>
        <begin position="237"/>
        <end position="256"/>
    </location>
</feature>
<evidence type="ECO:0000313" key="9">
    <source>
        <dbReference type="EMBL" id="HIW95386.1"/>
    </source>
</evidence>
<evidence type="ECO:0000256" key="4">
    <source>
        <dbReference type="ARBA" id="ARBA00022692"/>
    </source>
</evidence>
<keyword evidence="3" id="KW-0808">Transferase</keyword>
<dbReference type="Proteomes" id="UP000824189">
    <property type="component" value="Unassembled WGS sequence"/>
</dbReference>
<keyword evidence="5 8" id="KW-1133">Transmembrane helix</keyword>
<feature type="transmembrane region" description="Helical" evidence="8">
    <location>
        <begin position="326"/>
        <end position="350"/>
    </location>
</feature>
<evidence type="ECO:0000256" key="5">
    <source>
        <dbReference type="ARBA" id="ARBA00022989"/>
    </source>
</evidence>
<feature type="transmembrane region" description="Helical" evidence="8">
    <location>
        <begin position="58"/>
        <end position="79"/>
    </location>
</feature>
<feature type="transmembrane region" description="Helical" evidence="8">
    <location>
        <begin position="85"/>
        <end position="102"/>
    </location>
</feature>
<comment type="similarity">
    <text evidence="7">Belongs to the glycosyltransferase 87 family.</text>
</comment>
<feature type="transmembrane region" description="Helical" evidence="8">
    <location>
        <begin position="261"/>
        <end position="281"/>
    </location>
</feature>
<comment type="subcellular location">
    <subcellularLocation>
        <location evidence="1">Cell membrane</location>
        <topology evidence="1">Multi-pass membrane protein</topology>
    </subcellularLocation>
</comment>
<dbReference type="EMBL" id="DXFZ01000033">
    <property type="protein sequence ID" value="HIW95386.1"/>
    <property type="molecule type" value="Genomic_DNA"/>
</dbReference>
<protein>
    <submittedName>
        <fullName evidence="9">DUF2029 domain-containing protein</fullName>
    </submittedName>
</protein>
<dbReference type="Pfam" id="PF09594">
    <property type="entry name" value="GT87"/>
    <property type="match status" value="1"/>
</dbReference>
<evidence type="ECO:0000256" key="3">
    <source>
        <dbReference type="ARBA" id="ARBA00022679"/>
    </source>
</evidence>
<comment type="caution">
    <text evidence="9">The sequence shown here is derived from an EMBL/GenBank/DDBJ whole genome shotgun (WGS) entry which is preliminary data.</text>
</comment>
<keyword evidence="6 8" id="KW-0472">Membrane</keyword>
<name>A0A9D1UQL9_9CORY</name>